<keyword evidence="2" id="KW-1185">Reference proteome</keyword>
<evidence type="ECO:0000313" key="2">
    <source>
        <dbReference type="Proteomes" id="UP000500857"/>
    </source>
</evidence>
<accession>A0A6H1TWT4</accession>
<name>A0A6H1TWT4_9CYAN</name>
<dbReference type="NCBIfam" id="NF045647">
    <property type="entry name" value="alr0857_fam"/>
    <property type="match status" value="1"/>
</dbReference>
<dbReference type="RefSeq" id="WP_168569217.1">
    <property type="nucleotide sequence ID" value="NZ_CP051167.1"/>
</dbReference>
<sequence length="131" mass="14404">MLKFTYTENGFNLERLASSVDELVARRVVLAMRVGEGIVVEPTSASFLLPADLPGLKGLETQARRDRNEAIALCIADADYVEVSLHGTWIAANSETAEGVFVTAIGELSEFYLIDLWEQAQTKISLLEEVD</sequence>
<organism evidence="1 2">
    <name type="scientific">Oxynema aestuarii AP17</name>
    <dbReference type="NCBI Taxonomy" id="2064643"/>
    <lineage>
        <taxon>Bacteria</taxon>
        <taxon>Bacillati</taxon>
        <taxon>Cyanobacteriota</taxon>
        <taxon>Cyanophyceae</taxon>
        <taxon>Oscillatoriophycideae</taxon>
        <taxon>Oscillatoriales</taxon>
        <taxon>Oscillatoriaceae</taxon>
        <taxon>Oxynema</taxon>
        <taxon>Oxynema aestuarii</taxon>
    </lineage>
</organism>
<reference evidence="1 2" key="1">
    <citation type="submission" date="2020-04" db="EMBL/GenBank/DDBJ databases">
        <authorList>
            <person name="Basu S."/>
            <person name="Maruthanayagam V."/>
            <person name="Chakraborty S."/>
            <person name="Pramanik A."/>
            <person name="Mukherjee J."/>
            <person name="Brink B."/>
        </authorList>
    </citation>
    <scope>NUCLEOTIDE SEQUENCE [LARGE SCALE GENOMIC DNA]</scope>
    <source>
        <strain evidence="1 2">AP17</strain>
    </source>
</reference>
<evidence type="ECO:0000313" key="1">
    <source>
        <dbReference type="EMBL" id="QIZ71062.1"/>
    </source>
</evidence>
<dbReference type="EMBL" id="CP051167">
    <property type="protein sequence ID" value="QIZ71062.1"/>
    <property type="molecule type" value="Genomic_DNA"/>
</dbReference>
<dbReference type="AlphaFoldDB" id="A0A6H1TWT4"/>
<proteinExistence type="predicted"/>
<gene>
    <name evidence="1" type="ORF">HCG48_11060</name>
</gene>
<dbReference type="InterPro" id="IPR054664">
    <property type="entry name" value="Alr0857-like"/>
</dbReference>
<dbReference type="KEGG" id="oxy:HCG48_11060"/>
<dbReference type="Proteomes" id="UP000500857">
    <property type="component" value="Chromosome"/>
</dbReference>
<protein>
    <submittedName>
        <fullName evidence="1">Uncharacterized protein</fullName>
    </submittedName>
</protein>